<evidence type="ECO:0000256" key="4">
    <source>
        <dbReference type="ARBA" id="ARBA00012801"/>
    </source>
</evidence>
<dbReference type="Pfam" id="PF10590">
    <property type="entry name" value="PNP_phzG_C"/>
    <property type="match status" value="1"/>
</dbReference>
<dbReference type="KEGG" id="qsa:O6P43_019588"/>
<dbReference type="EMBL" id="JARAOO010000008">
    <property type="protein sequence ID" value="KAJ7958948.1"/>
    <property type="molecule type" value="Genomic_DNA"/>
</dbReference>
<organism evidence="9 10">
    <name type="scientific">Quillaja saponaria</name>
    <name type="common">Soap bark tree</name>
    <dbReference type="NCBI Taxonomy" id="32244"/>
    <lineage>
        <taxon>Eukaryota</taxon>
        <taxon>Viridiplantae</taxon>
        <taxon>Streptophyta</taxon>
        <taxon>Embryophyta</taxon>
        <taxon>Tracheophyta</taxon>
        <taxon>Spermatophyta</taxon>
        <taxon>Magnoliopsida</taxon>
        <taxon>eudicotyledons</taxon>
        <taxon>Gunneridae</taxon>
        <taxon>Pentapetalae</taxon>
        <taxon>rosids</taxon>
        <taxon>fabids</taxon>
        <taxon>Fabales</taxon>
        <taxon>Quillajaceae</taxon>
        <taxon>Quillaja</taxon>
    </lineage>
</organism>
<dbReference type="EC" id="1.4.3.5" evidence="4"/>
<evidence type="ECO:0000256" key="7">
    <source>
        <dbReference type="ARBA" id="ARBA00023002"/>
    </source>
</evidence>
<comment type="pathway">
    <text evidence="3">Cofactor metabolism; pyridoxal 5'-phosphate salvage; pyridoxal 5'-phosphate from pyridoxine 5'-phosphate: step 1/1.</text>
</comment>
<evidence type="ECO:0000313" key="10">
    <source>
        <dbReference type="Proteomes" id="UP001163823"/>
    </source>
</evidence>
<comment type="pathway">
    <text evidence="2">Cofactor metabolism; pyridoxal 5'-phosphate salvage; pyridoxal 5'-phosphate from pyridoxamine 5'-phosphate: step 1/1.</text>
</comment>
<feature type="domain" description="Pyridoxine 5'-phosphate oxidase dimerisation C-terminal" evidence="8">
    <location>
        <begin position="42"/>
        <end position="86"/>
    </location>
</feature>
<proteinExistence type="predicted"/>
<evidence type="ECO:0000256" key="5">
    <source>
        <dbReference type="ARBA" id="ARBA00022630"/>
    </source>
</evidence>
<protein>
    <recommendedName>
        <fullName evidence="4">pyridoxal 5'-phosphate synthase</fullName>
        <ecNumber evidence="4">1.4.3.5</ecNumber>
    </recommendedName>
</protein>
<dbReference type="InterPro" id="IPR019576">
    <property type="entry name" value="Pyridoxamine_oxidase_dimer_C"/>
</dbReference>
<comment type="caution">
    <text evidence="9">The sequence shown here is derived from an EMBL/GenBank/DDBJ whole genome shotgun (WGS) entry which is preliminary data.</text>
</comment>
<dbReference type="AlphaFoldDB" id="A0AAD7PKG9"/>
<name>A0AAD7PKG9_QUISA</name>
<accession>A0AAD7PKG9</accession>
<dbReference type="InterPro" id="IPR019740">
    <property type="entry name" value="Pyridox_Oxase_CS"/>
</dbReference>
<evidence type="ECO:0000256" key="1">
    <source>
        <dbReference type="ARBA" id="ARBA00001917"/>
    </source>
</evidence>
<evidence type="ECO:0000256" key="6">
    <source>
        <dbReference type="ARBA" id="ARBA00022643"/>
    </source>
</evidence>
<dbReference type="PANTHER" id="PTHR10851">
    <property type="entry name" value="PYRIDOXINE-5-PHOSPHATE OXIDASE"/>
    <property type="match status" value="1"/>
</dbReference>
<dbReference type="GO" id="GO:0008615">
    <property type="term" value="P:pyridoxine biosynthetic process"/>
    <property type="evidence" value="ECO:0007669"/>
    <property type="project" value="InterPro"/>
</dbReference>
<dbReference type="SUPFAM" id="SSF50475">
    <property type="entry name" value="FMN-binding split barrel"/>
    <property type="match status" value="1"/>
</dbReference>
<keyword evidence="7" id="KW-0560">Oxidoreductase</keyword>
<dbReference type="PROSITE" id="PS01064">
    <property type="entry name" value="PYRIDOX_OXIDASE"/>
    <property type="match status" value="1"/>
</dbReference>
<keyword evidence="10" id="KW-1185">Reference proteome</keyword>
<evidence type="ECO:0000256" key="2">
    <source>
        <dbReference type="ARBA" id="ARBA00004738"/>
    </source>
</evidence>
<sequence>MSLTKSIKIWKRSSLMGSYPISVFILLTDGFGKSLIPKPKNWGGYKLTPKLFEFWQGQKSRLHDRLRYSPHEINGQLVWKVERLAP</sequence>
<dbReference type="Proteomes" id="UP001163823">
    <property type="component" value="Chromosome 8"/>
</dbReference>
<evidence type="ECO:0000313" key="9">
    <source>
        <dbReference type="EMBL" id="KAJ7958948.1"/>
    </source>
</evidence>
<dbReference type="InterPro" id="IPR000659">
    <property type="entry name" value="Pyridox_Oxase"/>
</dbReference>
<evidence type="ECO:0000256" key="3">
    <source>
        <dbReference type="ARBA" id="ARBA00005037"/>
    </source>
</evidence>
<evidence type="ECO:0000259" key="8">
    <source>
        <dbReference type="Pfam" id="PF10590"/>
    </source>
</evidence>
<dbReference type="GO" id="GO:0010181">
    <property type="term" value="F:FMN binding"/>
    <property type="evidence" value="ECO:0007669"/>
    <property type="project" value="InterPro"/>
</dbReference>
<dbReference type="PANTHER" id="PTHR10851:SF0">
    <property type="entry name" value="PYRIDOXINE-5'-PHOSPHATE OXIDASE"/>
    <property type="match status" value="1"/>
</dbReference>
<dbReference type="Gene3D" id="2.30.110.10">
    <property type="entry name" value="Electron Transport, Fmn-binding Protein, Chain A"/>
    <property type="match status" value="1"/>
</dbReference>
<reference evidence="9" key="1">
    <citation type="journal article" date="2023" name="Science">
        <title>Elucidation of the pathway for biosynthesis of saponin adjuvants from the soapbark tree.</title>
        <authorList>
            <person name="Reed J."/>
            <person name="Orme A."/>
            <person name="El-Demerdash A."/>
            <person name="Owen C."/>
            <person name="Martin L.B.B."/>
            <person name="Misra R.C."/>
            <person name="Kikuchi S."/>
            <person name="Rejzek M."/>
            <person name="Martin A.C."/>
            <person name="Harkess A."/>
            <person name="Leebens-Mack J."/>
            <person name="Louveau T."/>
            <person name="Stephenson M.J."/>
            <person name="Osbourn A."/>
        </authorList>
    </citation>
    <scope>NUCLEOTIDE SEQUENCE</scope>
    <source>
        <strain evidence="9">S10</strain>
    </source>
</reference>
<keyword evidence="6" id="KW-0288">FMN</keyword>
<keyword evidence="5" id="KW-0285">Flavoprotein</keyword>
<comment type="cofactor">
    <cofactor evidence="1">
        <name>FMN</name>
        <dbReference type="ChEBI" id="CHEBI:58210"/>
    </cofactor>
</comment>
<gene>
    <name evidence="9" type="ORF">O6P43_019588</name>
</gene>
<dbReference type="InterPro" id="IPR012349">
    <property type="entry name" value="Split_barrel_FMN-bd"/>
</dbReference>
<dbReference type="GO" id="GO:0004733">
    <property type="term" value="F:pyridoxamine phosphate oxidase activity"/>
    <property type="evidence" value="ECO:0007669"/>
    <property type="project" value="UniProtKB-EC"/>
</dbReference>